<proteinExistence type="predicted"/>
<dbReference type="Proteomes" id="UP000242188">
    <property type="component" value="Unassembled WGS sequence"/>
</dbReference>
<keyword evidence="2" id="KW-1185">Reference proteome</keyword>
<reference evidence="1 2" key="1">
    <citation type="journal article" date="2017" name="Nat. Ecol. Evol.">
        <title>Scallop genome provides insights into evolution of bilaterian karyotype and development.</title>
        <authorList>
            <person name="Wang S."/>
            <person name="Zhang J."/>
            <person name="Jiao W."/>
            <person name="Li J."/>
            <person name="Xun X."/>
            <person name="Sun Y."/>
            <person name="Guo X."/>
            <person name="Huan P."/>
            <person name="Dong B."/>
            <person name="Zhang L."/>
            <person name="Hu X."/>
            <person name="Sun X."/>
            <person name="Wang J."/>
            <person name="Zhao C."/>
            <person name="Wang Y."/>
            <person name="Wang D."/>
            <person name="Huang X."/>
            <person name="Wang R."/>
            <person name="Lv J."/>
            <person name="Li Y."/>
            <person name="Zhang Z."/>
            <person name="Liu B."/>
            <person name="Lu W."/>
            <person name="Hui Y."/>
            <person name="Liang J."/>
            <person name="Zhou Z."/>
            <person name="Hou R."/>
            <person name="Li X."/>
            <person name="Liu Y."/>
            <person name="Li H."/>
            <person name="Ning X."/>
            <person name="Lin Y."/>
            <person name="Zhao L."/>
            <person name="Xing Q."/>
            <person name="Dou J."/>
            <person name="Li Y."/>
            <person name="Mao J."/>
            <person name="Guo H."/>
            <person name="Dou H."/>
            <person name="Li T."/>
            <person name="Mu C."/>
            <person name="Jiang W."/>
            <person name="Fu Q."/>
            <person name="Fu X."/>
            <person name="Miao Y."/>
            <person name="Liu J."/>
            <person name="Yu Q."/>
            <person name="Li R."/>
            <person name="Liao H."/>
            <person name="Li X."/>
            <person name="Kong Y."/>
            <person name="Jiang Z."/>
            <person name="Chourrout D."/>
            <person name="Li R."/>
            <person name="Bao Z."/>
        </authorList>
    </citation>
    <scope>NUCLEOTIDE SEQUENCE [LARGE SCALE GENOMIC DNA]</scope>
    <source>
        <strain evidence="1 2">PY_sf001</strain>
    </source>
</reference>
<dbReference type="AlphaFoldDB" id="A0A210PK05"/>
<evidence type="ECO:0000313" key="2">
    <source>
        <dbReference type="Proteomes" id="UP000242188"/>
    </source>
</evidence>
<organism evidence="1 2">
    <name type="scientific">Mizuhopecten yessoensis</name>
    <name type="common">Japanese scallop</name>
    <name type="synonym">Patinopecten yessoensis</name>
    <dbReference type="NCBI Taxonomy" id="6573"/>
    <lineage>
        <taxon>Eukaryota</taxon>
        <taxon>Metazoa</taxon>
        <taxon>Spiralia</taxon>
        <taxon>Lophotrochozoa</taxon>
        <taxon>Mollusca</taxon>
        <taxon>Bivalvia</taxon>
        <taxon>Autobranchia</taxon>
        <taxon>Pteriomorphia</taxon>
        <taxon>Pectinida</taxon>
        <taxon>Pectinoidea</taxon>
        <taxon>Pectinidae</taxon>
        <taxon>Mizuhopecten</taxon>
    </lineage>
</organism>
<accession>A0A210PK05</accession>
<name>A0A210PK05_MIZYE</name>
<gene>
    <name evidence="1" type="ORF">KP79_PYT02801</name>
</gene>
<protein>
    <submittedName>
        <fullName evidence="1">Uncharacterized protein</fullName>
    </submittedName>
</protein>
<evidence type="ECO:0000313" key="1">
    <source>
        <dbReference type="EMBL" id="OWF36829.1"/>
    </source>
</evidence>
<comment type="caution">
    <text evidence="1">The sequence shown here is derived from an EMBL/GenBank/DDBJ whole genome shotgun (WGS) entry which is preliminary data.</text>
</comment>
<sequence>MKAAIRNPRLDQRFTLLESERRFRRACEQIVQLNYMLDEVQFRYLGAKRDGLRTFRYNYILRLSVIEGLRNMYYDYVHQKDEDISGLRKDLYGEIVYVVSGSEDEE</sequence>
<dbReference type="EMBL" id="NEDP02076277">
    <property type="protein sequence ID" value="OWF36829.1"/>
    <property type="molecule type" value="Genomic_DNA"/>
</dbReference>